<reference evidence="1 2" key="1">
    <citation type="submission" date="2016-07" db="EMBL/GenBank/DDBJ databases">
        <title>Pervasive Adenine N6-methylation of Active Genes in Fungi.</title>
        <authorList>
            <consortium name="DOE Joint Genome Institute"/>
            <person name="Mondo S.J."/>
            <person name="Dannebaum R.O."/>
            <person name="Kuo R.C."/>
            <person name="Labutti K."/>
            <person name="Haridas S."/>
            <person name="Kuo A."/>
            <person name="Salamov A."/>
            <person name="Ahrendt S.R."/>
            <person name="Lipzen A."/>
            <person name="Sullivan W."/>
            <person name="Andreopoulos W.B."/>
            <person name="Clum A."/>
            <person name="Lindquist E."/>
            <person name="Daum C."/>
            <person name="Ramamoorthy G.K."/>
            <person name="Gryganskyi A."/>
            <person name="Culley D."/>
            <person name="Magnuson J.K."/>
            <person name="James T.Y."/>
            <person name="O'Malley M.A."/>
            <person name="Stajich J.E."/>
            <person name="Spatafora J.W."/>
            <person name="Visel A."/>
            <person name="Grigoriev I.V."/>
        </authorList>
    </citation>
    <scope>NUCLEOTIDE SEQUENCE [LARGE SCALE GENOMIC DNA]</scope>
    <source>
        <strain evidence="1 2">JEL800</strain>
    </source>
</reference>
<dbReference type="Proteomes" id="UP000193642">
    <property type="component" value="Unassembled WGS sequence"/>
</dbReference>
<comment type="caution">
    <text evidence="1">The sequence shown here is derived from an EMBL/GenBank/DDBJ whole genome shotgun (WGS) entry which is preliminary data.</text>
</comment>
<dbReference type="EMBL" id="MCGO01000265">
    <property type="protein sequence ID" value="ORY19655.1"/>
    <property type="molecule type" value="Genomic_DNA"/>
</dbReference>
<organism evidence="1 2">
    <name type="scientific">Rhizoclosmatium globosum</name>
    <dbReference type="NCBI Taxonomy" id="329046"/>
    <lineage>
        <taxon>Eukaryota</taxon>
        <taxon>Fungi</taxon>
        <taxon>Fungi incertae sedis</taxon>
        <taxon>Chytridiomycota</taxon>
        <taxon>Chytridiomycota incertae sedis</taxon>
        <taxon>Chytridiomycetes</taxon>
        <taxon>Chytridiales</taxon>
        <taxon>Chytriomycetaceae</taxon>
        <taxon>Rhizoclosmatium</taxon>
    </lineage>
</organism>
<keyword evidence="2" id="KW-1185">Reference proteome</keyword>
<protein>
    <submittedName>
        <fullName evidence="1">Uncharacterized protein</fullName>
    </submittedName>
</protein>
<sequence>MPKLQFQSTQDGPLWKQVTRLANELLKLKSSSNTAQAQMHYFEEGKEWELMQYAMIAQDKIKFTTSFTDEHLTPSLETLHHWCYAHGVTSAEKAFKATWSHEKILRLAIIGEMRKFVEDHLLGIRPKEESALELLDNRIKFYKDIHTLDIKKGMVGENEMQCLIGIENELIKIRKICQSIRDSLRCAELYDRIAVKLELLAYKTQQLMFATREETAMKGNYNEIQMRRSKDGVGALAILSYSLGKRFLEATNDTKQFLNFSRGYLPVSKSKICWVSPAYKHDVVLMATKLVPHMLKTFNAAKTMKIIRILVSLGGERIFKQHEDNASVIAEVAVLQAMIEQVSKFGNNEFNDEKEKLEDCLKLRRALDSGSNPVNEIISLENKALPMPEVHQA</sequence>
<name>A0A1Y2ACB6_9FUNG</name>
<evidence type="ECO:0000313" key="2">
    <source>
        <dbReference type="Proteomes" id="UP000193642"/>
    </source>
</evidence>
<gene>
    <name evidence="1" type="ORF">BCR33DRAFT_750898</name>
</gene>
<accession>A0A1Y2ACB6</accession>
<proteinExistence type="predicted"/>
<evidence type="ECO:0000313" key="1">
    <source>
        <dbReference type="EMBL" id="ORY19655.1"/>
    </source>
</evidence>
<dbReference type="OrthoDB" id="10386914at2759"/>
<dbReference type="AlphaFoldDB" id="A0A1Y2ACB6"/>